<evidence type="ECO:0000313" key="2">
    <source>
        <dbReference type="WBParaSite" id="ACRNAN_scaffold22811.g12908.t1"/>
    </source>
</evidence>
<name>A0A914DCT2_9BILA</name>
<evidence type="ECO:0000313" key="1">
    <source>
        <dbReference type="Proteomes" id="UP000887540"/>
    </source>
</evidence>
<proteinExistence type="predicted"/>
<accession>A0A914DCT2</accession>
<sequence>MLMLFNKHLMFLEPMPTVMFLCMEQINGYAMMDFNWSPTTFTASNQYFTITLMNSTTVTISLQLRHNKTTLIA</sequence>
<protein>
    <submittedName>
        <fullName evidence="2">Uncharacterized protein</fullName>
    </submittedName>
</protein>
<dbReference type="WBParaSite" id="ACRNAN_scaffold22811.g12908.t1">
    <property type="protein sequence ID" value="ACRNAN_scaffold22811.g12908.t1"/>
    <property type="gene ID" value="ACRNAN_scaffold22811.g12908"/>
</dbReference>
<dbReference type="AlphaFoldDB" id="A0A914DCT2"/>
<organism evidence="1 2">
    <name type="scientific">Acrobeloides nanus</name>
    <dbReference type="NCBI Taxonomy" id="290746"/>
    <lineage>
        <taxon>Eukaryota</taxon>
        <taxon>Metazoa</taxon>
        <taxon>Ecdysozoa</taxon>
        <taxon>Nematoda</taxon>
        <taxon>Chromadorea</taxon>
        <taxon>Rhabditida</taxon>
        <taxon>Tylenchina</taxon>
        <taxon>Cephalobomorpha</taxon>
        <taxon>Cephaloboidea</taxon>
        <taxon>Cephalobidae</taxon>
        <taxon>Acrobeloides</taxon>
    </lineage>
</organism>
<reference evidence="2" key="1">
    <citation type="submission" date="2022-11" db="UniProtKB">
        <authorList>
            <consortium name="WormBaseParasite"/>
        </authorList>
    </citation>
    <scope>IDENTIFICATION</scope>
</reference>
<keyword evidence="1" id="KW-1185">Reference proteome</keyword>
<dbReference type="Proteomes" id="UP000887540">
    <property type="component" value="Unplaced"/>
</dbReference>